<organism evidence="2 3">
    <name type="scientific">Marinobacterium zhoushanense</name>
    <dbReference type="NCBI Taxonomy" id="1679163"/>
    <lineage>
        <taxon>Bacteria</taxon>
        <taxon>Pseudomonadati</taxon>
        <taxon>Pseudomonadota</taxon>
        <taxon>Gammaproteobacteria</taxon>
        <taxon>Oceanospirillales</taxon>
        <taxon>Oceanospirillaceae</taxon>
        <taxon>Marinobacterium</taxon>
    </lineage>
</organism>
<dbReference type="PROSITE" id="PS51257">
    <property type="entry name" value="PROKAR_LIPOPROTEIN"/>
    <property type="match status" value="1"/>
</dbReference>
<dbReference type="InterPro" id="IPR013783">
    <property type="entry name" value="Ig-like_fold"/>
</dbReference>
<feature type="chain" id="PRO_5045550041" description="Fibronectin type-III domain-containing protein" evidence="1">
    <location>
        <begin position="34"/>
        <end position="381"/>
    </location>
</feature>
<dbReference type="Proteomes" id="UP000629025">
    <property type="component" value="Unassembled WGS sequence"/>
</dbReference>
<dbReference type="EMBL" id="BMIJ01000004">
    <property type="protein sequence ID" value="GGB97087.1"/>
    <property type="molecule type" value="Genomic_DNA"/>
</dbReference>
<evidence type="ECO:0000256" key="1">
    <source>
        <dbReference type="SAM" id="SignalP"/>
    </source>
</evidence>
<dbReference type="RefSeq" id="WP_188748571.1">
    <property type="nucleotide sequence ID" value="NZ_BMIJ01000004.1"/>
</dbReference>
<name>A0ABQ1KF20_9GAMM</name>
<protein>
    <recommendedName>
        <fullName evidence="4">Fibronectin type-III domain-containing protein</fullName>
    </recommendedName>
</protein>
<comment type="caution">
    <text evidence="2">The sequence shown here is derived from an EMBL/GenBank/DDBJ whole genome shotgun (WGS) entry which is preliminary data.</text>
</comment>
<keyword evidence="1" id="KW-0732">Signal</keyword>
<reference evidence="3" key="1">
    <citation type="journal article" date="2019" name="Int. J. Syst. Evol. Microbiol.">
        <title>The Global Catalogue of Microorganisms (GCM) 10K type strain sequencing project: providing services to taxonomists for standard genome sequencing and annotation.</title>
        <authorList>
            <consortium name="The Broad Institute Genomics Platform"/>
            <consortium name="The Broad Institute Genome Sequencing Center for Infectious Disease"/>
            <person name="Wu L."/>
            <person name="Ma J."/>
        </authorList>
    </citation>
    <scope>NUCLEOTIDE SEQUENCE [LARGE SCALE GENOMIC DNA]</scope>
    <source>
        <strain evidence="3">CGMCC 1.15341</strain>
    </source>
</reference>
<dbReference type="Gene3D" id="2.60.40.10">
    <property type="entry name" value="Immunoglobulins"/>
    <property type="match status" value="1"/>
</dbReference>
<accession>A0ABQ1KF20</accession>
<evidence type="ECO:0000313" key="2">
    <source>
        <dbReference type="EMBL" id="GGB97087.1"/>
    </source>
</evidence>
<sequence length="381" mass="40909">MKKLIHTQLQRRLTSLALLLIGCCALLSNAAQAAVTSATGSSATSVLVANKNNNFTIRWQVTTTTNRFSREASVINLASPLTLNGVITPAGDITNESFSISGAQVKSWIDAGLSTIIIRRNFTDLSSAPAGGINADVRFSLSSSGLRATRESGAFAVQRLQLSFSNQTSLAVVEPGQELFGYLDVDFSGTGILEGYWQLSEPGGSDAAPLFRTLKLERQTLSSLQHLRLPSPRLPTGKTGKYLLRFCVIDRNTTDGNAFNCPDEGKVVTVAYQVLAAPLGQIEEMQLSADTQPIGPATPLHWSPVEHAVVYQLQIFQAAGNNAPTFVAGMLLPSSTPGTSLSTLVLDKLNPHQQYLWRINALDSQGRVIGQSEMTAMTYVP</sequence>
<proteinExistence type="predicted"/>
<evidence type="ECO:0000313" key="3">
    <source>
        <dbReference type="Proteomes" id="UP000629025"/>
    </source>
</evidence>
<evidence type="ECO:0008006" key="4">
    <source>
        <dbReference type="Google" id="ProtNLM"/>
    </source>
</evidence>
<gene>
    <name evidence="2" type="ORF">GCM10011352_24040</name>
</gene>
<feature type="signal peptide" evidence="1">
    <location>
        <begin position="1"/>
        <end position="33"/>
    </location>
</feature>
<keyword evidence="3" id="KW-1185">Reference proteome</keyword>